<evidence type="ECO:0000259" key="9">
    <source>
        <dbReference type="PROSITE" id="PS50048"/>
    </source>
</evidence>
<dbReference type="GO" id="GO:0005634">
    <property type="term" value="C:nucleus"/>
    <property type="evidence" value="ECO:0007669"/>
    <property type="project" value="UniProtKB-SubCell"/>
</dbReference>
<feature type="region of interest" description="Disordered" evidence="8">
    <location>
        <begin position="628"/>
        <end position="661"/>
    </location>
</feature>
<feature type="region of interest" description="Disordered" evidence="8">
    <location>
        <begin position="238"/>
        <end position="278"/>
    </location>
</feature>
<protein>
    <recommendedName>
        <fullName evidence="9">Zn(2)-C6 fungal-type domain-containing protein</fullName>
    </recommendedName>
</protein>
<feature type="compositionally biased region" description="Low complexity" evidence="8">
    <location>
        <begin position="636"/>
        <end position="646"/>
    </location>
</feature>
<feature type="compositionally biased region" description="Low complexity" evidence="8">
    <location>
        <begin position="69"/>
        <end position="89"/>
    </location>
</feature>
<evidence type="ECO:0000313" key="10">
    <source>
        <dbReference type="EMBL" id="TNY17708.1"/>
    </source>
</evidence>
<feature type="region of interest" description="Disordered" evidence="8">
    <location>
        <begin position="1"/>
        <end position="152"/>
    </location>
</feature>
<name>A0A5C5FLM7_9BASI</name>
<feature type="compositionally biased region" description="Low complexity" evidence="8">
    <location>
        <begin position="873"/>
        <end position="887"/>
    </location>
</feature>
<dbReference type="STRING" id="5288.A0A5C5FLM7"/>
<dbReference type="GO" id="GO:0000981">
    <property type="term" value="F:DNA-binding transcription factor activity, RNA polymerase II-specific"/>
    <property type="evidence" value="ECO:0007669"/>
    <property type="project" value="InterPro"/>
</dbReference>
<feature type="compositionally biased region" description="Gly residues" evidence="8">
    <location>
        <begin position="827"/>
        <end position="847"/>
    </location>
</feature>
<evidence type="ECO:0000256" key="4">
    <source>
        <dbReference type="ARBA" id="ARBA00023015"/>
    </source>
</evidence>
<keyword evidence="6" id="KW-0804">Transcription</keyword>
<dbReference type="Proteomes" id="UP000311382">
    <property type="component" value="Unassembled WGS sequence"/>
</dbReference>
<keyword evidence="2" id="KW-0479">Metal-binding</keyword>
<dbReference type="PANTHER" id="PTHR31845:SF34">
    <property type="entry name" value="TRANSCRIPTIONAL ACTIVATOR OF PROTEASES PRTT"/>
    <property type="match status" value="1"/>
</dbReference>
<evidence type="ECO:0000256" key="6">
    <source>
        <dbReference type="ARBA" id="ARBA00023163"/>
    </source>
</evidence>
<gene>
    <name evidence="10" type="ORF">DMC30DRAFT_96491</name>
</gene>
<evidence type="ECO:0000313" key="11">
    <source>
        <dbReference type="Proteomes" id="UP000311382"/>
    </source>
</evidence>
<keyword evidence="4" id="KW-0805">Transcription regulation</keyword>
<feature type="compositionally biased region" description="Low complexity" evidence="8">
    <location>
        <begin position="1"/>
        <end position="23"/>
    </location>
</feature>
<accession>A0A5C5FLM7</accession>
<evidence type="ECO:0000256" key="7">
    <source>
        <dbReference type="ARBA" id="ARBA00023242"/>
    </source>
</evidence>
<dbReference type="AlphaFoldDB" id="A0A5C5FLM7"/>
<dbReference type="PANTHER" id="PTHR31845">
    <property type="entry name" value="FINGER DOMAIN PROTEIN, PUTATIVE-RELATED"/>
    <property type="match status" value="1"/>
</dbReference>
<dbReference type="InterPro" id="IPR036864">
    <property type="entry name" value="Zn2-C6_fun-type_DNA-bd_sf"/>
</dbReference>
<dbReference type="GO" id="GO:0000976">
    <property type="term" value="F:transcription cis-regulatory region binding"/>
    <property type="evidence" value="ECO:0007669"/>
    <property type="project" value="TreeGrafter"/>
</dbReference>
<keyword evidence="11" id="KW-1185">Reference proteome</keyword>
<keyword evidence="7" id="KW-0539">Nucleus</keyword>
<dbReference type="OrthoDB" id="4454541at2759"/>
<sequence>MQSIPPGSTGPHHSPSLPLHQAPAPHPHPAVPPPLPANVLPGQPTHPVQLTAHNSMYPAHMGHHPHPHPQQQLAHSASASSRPGSSSGGVPPPPPPPPPSGPAHMQPPPPLVSQASGSGPAGGAAGVAAPKKGVKRPAPDSNGKEKKTRSKAACVQCKSVKQKCEGPPYVPCRRCELYKLECTFPPGTKTLPRPVEPASAPTAAGAGEPGSTVTAKLFEIATRLQTIESALHIASAVSPAVQSSDTHSHHPRSPSAHSSDDGADEDDGSTGKAAAATANPINEINATIDSLAGFKTGPRQSIMEMNDYGAPDVLRRGVLTPTECQQLFDFFFASLHPWVMMLSLDDDRDAVAVREKSPLLFHTILLLSTAYSTPFPSQLHLTLVTFLNNILAPQLLNPQPHELTTDFLRAIDLLNIYKPVQFGARRAEGHDDTEAMRMSKVNGLASWMLQGILARTAERLELKEVVGRFARAYSASAGGQPIPRDLLRDLRLYYWLLSNDVHGNVQSGRRCNMEGSQALTTTRLFSALQLQPFDMRLAASVEMFEVARPILRSYSYERTRRIPKPDLERYNAGMRSFDETWVPVLVRQLAVDPLAMTVISPFREFITLQFNATCYVSYKSTRLYASSSDGSGGSANGAEGRPSSSGGPEGRGKRLRTEGPRGLNDWEYDGLARCVKSAEFLVFSLSEESRVPGAWRVVQWEEAERADGWRKLILDDQMVEQSRWGMDAITCVAYIFPLVFLSKLVNEGLLTTNLTLLRTPVSQPAWHYTQKLPRLLELGAAFLDAVGTSPHHPSRAQAHVVRTLLETGIKGRLPTPLTGPRPLAPPLGGGGGDAGLGVGGASPGGTGPSHAATVMSPSPQSVPQPLAPPPGDPAQGHTRTGYPQGGVPYPPQPFPPSSTTGAGPDGGTWSTTAPFGAPPPGTGQAMYTSSTSGSGGGGGGAPPQHSPGAAHPPPPVMIPGMDDALGSVLNDFEPLFGETDGGFWEWAGLSGNGAWLSFILSLSNARGATATDVSRARAAGLGQAQP</sequence>
<dbReference type="CDD" id="cd00067">
    <property type="entry name" value="GAL4"/>
    <property type="match status" value="1"/>
</dbReference>
<feature type="compositionally biased region" description="Pro residues" evidence="8">
    <location>
        <begin position="24"/>
        <end position="36"/>
    </location>
</feature>
<dbReference type="InterPro" id="IPR051089">
    <property type="entry name" value="prtT"/>
</dbReference>
<feature type="region of interest" description="Disordered" evidence="8">
    <location>
        <begin position="186"/>
        <end position="210"/>
    </location>
</feature>
<comment type="subcellular location">
    <subcellularLocation>
        <location evidence="1">Nucleus</location>
    </subcellularLocation>
</comment>
<reference evidence="10 11" key="1">
    <citation type="submission" date="2019-03" db="EMBL/GenBank/DDBJ databases">
        <title>Rhodosporidium diobovatum UCD-FST 08-225 genome sequencing, assembly, and annotation.</title>
        <authorList>
            <person name="Fakankun I.U."/>
            <person name="Fristensky B."/>
            <person name="Levin D.B."/>
        </authorList>
    </citation>
    <scope>NUCLEOTIDE SEQUENCE [LARGE SCALE GENOMIC DNA]</scope>
    <source>
        <strain evidence="10 11">UCD-FST 08-225</strain>
    </source>
</reference>
<dbReference type="Gene3D" id="4.10.240.10">
    <property type="entry name" value="Zn(2)-C6 fungal-type DNA-binding domain"/>
    <property type="match status" value="1"/>
</dbReference>
<keyword evidence="3" id="KW-0862">Zinc</keyword>
<proteinExistence type="predicted"/>
<evidence type="ECO:0000256" key="3">
    <source>
        <dbReference type="ARBA" id="ARBA00022833"/>
    </source>
</evidence>
<organism evidence="10 11">
    <name type="scientific">Rhodotorula diobovata</name>
    <dbReference type="NCBI Taxonomy" id="5288"/>
    <lineage>
        <taxon>Eukaryota</taxon>
        <taxon>Fungi</taxon>
        <taxon>Dikarya</taxon>
        <taxon>Basidiomycota</taxon>
        <taxon>Pucciniomycotina</taxon>
        <taxon>Microbotryomycetes</taxon>
        <taxon>Sporidiobolales</taxon>
        <taxon>Sporidiobolaceae</taxon>
        <taxon>Rhodotorula</taxon>
    </lineage>
</organism>
<keyword evidence="5" id="KW-0238">DNA-binding</keyword>
<feature type="compositionally biased region" description="Pro residues" evidence="8">
    <location>
        <begin position="90"/>
        <end position="111"/>
    </location>
</feature>
<feature type="compositionally biased region" description="Basic and acidic residues" evidence="8">
    <location>
        <begin position="650"/>
        <end position="659"/>
    </location>
</feature>
<comment type="caution">
    <text evidence="10">The sequence shown here is derived from an EMBL/GenBank/DDBJ whole genome shotgun (WGS) entry which is preliminary data.</text>
</comment>
<evidence type="ECO:0000256" key="1">
    <source>
        <dbReference type="ARBA" id="ARBA00004123"/>
    </source>
</evidence>
<feature type="region of interest" description="Disordered" evidence="8">
    <location>
        <begin position="810"/>
        <end position="958"/>
    </location>
</feature>
<dbReference type="PROSITE" id="PS00463">
    <property type="entry name" value="ZN2_CY6_FUNGAL_1"/>
    <property type="match status" value="1"/>
</dbReference>
<dbReference type="InterPro" id="IPR001138">
    <property type="entry name" value="Zn2Cys6_DnaBD"/>
</dbReference>
<feature type="domain" description="Zn(2)-C6 fungal-type" evidence="9">
    <location>
        <begin position="153"/>
        <end position="184"/>
    </location>
</feature>
<evidence type="ECO:0000256" key="5">
    <source>
        <dbReference type="ARBA" id="ARBA00023125"/>
    </source>
</evidence>
<evidence type="ECO:0000256" key="8">
    <source>
        <dbReference type="SAM" id="MobiDB-lite"/>
    </source>
</evidence>
<dbReference type="GO" id="GO:0008270">
    <property type="term" value="F:zinc ion binding"/>
    <property type="evidence" value="ECO:0007669"/>
    <property type="project" value="InterPro"/>
</dbReference>
<feature type="compositionally biased region" description="Pro residues" evidence="8">
    <location>
        <begin position="860"/>
        <end position="872"/>
    </location>
</feature>
<evidence type="ECO:0000256" key="2">
    <source>
        <dbReference type="ARBA" id="ARBA00022723"/>
    </source>
</evidence>
<dbReference type="SUPFAM" id="SSF57701">
    <property type="entry name" value="Zn2/Cys6 DNA-binding domain"/>
    <property type="match status" value="1"/>
</dbReference>
<dbReference type="PROSITE" id="PS50048">
    <property type="entry name" value="ZN2_CY6_FUNGAL_2"/>
    <property type="match status" value="1"/>
</dbReference>
<dbReference type="Pfam" id="PF00172">
    <property type="entry name" value="Zn_clus"/>
    <property type="match status" value="1"/>
</dbReference>
<dbReference type="EMBL" id="SOZI01000181">
    <property type="protein sequence ID" value="TNY17708.1"/>
    <property type="molecule type" value="Genomic_DNA"/>
</dbReference>
<dbReference type="SMART" id="SM00066">
    <property type="entry name" value="GAL4"/>
    <property type="match status" value="1"/>
</dbReference>